<keyword evidence="1" id="KW-0378">Hydrolase</keyword>
<dbReference type="AlphaFoldDB" id="D1CH11"/>
<evidence type="ECO:0000313" key="4">
    <source>
        <dbReference type="EMBL" id="ACZ43032.1"/>
    </source>
</evidence>
<dbReference type="Proteomes" id="UP000000323">
    <property type="component" value="Chromosome 2"/>
</dbReference>
<keyword evidence="4" id="KW-0413">Isomerase</keyword>
<dbReference type="EMBL" id="CP001826">
    <property type="protein sequence ID" value="ACZ43032.1"/>
    <property type="molecule type" value="Genomic_DNA"/>
</dbReference>
<evidence type="ECO:0000256" key="2">
    <source>
        <dbReference type="ARBA" id="ARBA00023277"/>
    </source>
</evidence>
<keyword evidence="2" id="KW-0119">Carbohydrate metabolism</keyword>
<accession>D1CH11</accession>
<protein>
    <submittedName>
        <fullName evidence="4">Glucosamine/galactosamine-6-phosphate isomerase</fullName>
    </submittedName>
</protein>
<dbReference type="GO" id="GO:0005975">
    <property type="term" value="P:carbohydrate metabolic process"/>
    <property type="evidence" value="ECO:0007669"/>
    <property type="project" value="InterPro"/>
</dbReference>
<dbReference type="SUPFAM" id="SSF100950">
    <property type="entry name" value="NagB/RpiA/CoA transferase-like"/>
    <property type="match status" value="1"/>
</dbReference>
<reference evidence="5" key="1">
    <citation type="journal article" date="2010" name="Stand. Genomic Sci.">
        <title>Complete genome sequence of 'Thermobaculum terrenum' type strain (YNP1).</title>
        <authorList>
            <person name="Kiss H."/>
            <person name="Cleland D."/>
            <person name="Lapidus A."/>
            <person name="Lucas S."/>
            <person name="Glavina Del Rio T."/>
            <person name="Nolan M."/>
            <person name="Tice H."/>
            <person name="Han C."/>
            <person name="Goodwin L."/>
            <person name="Pitluck S."/>
            <person name="Liolios K."/>
            <person name="Ivanova N."/>
            <person name="Mavromatis K."/>
            <person name="Ovchinnikova G."/>
            <person name="Pati A."/>
            <person name="Chen A."/>
            <person name="Palaniappan K."/>
            <person name="Land M."/>
            <person name="Hauser L."/>
            <person name="Chang Y."/>
            <person name="Jeffries C."/>
            <person name="Lu M."/>
            <person name="Brettin T."/>
            <person name="Detter J."/>
            <person name="Goker M."/>
            <person name="Tindall B."/>
            <person name="Beck B."/>
            <person name="McDermott T."/>
            <person name="Woyke T."/>
            <person name="Bristow J."/>
            <person name="Eisen J."/>
            <person name="Markowitz V."/>
            <person name="Hugenholtz P."/>
            <person name="Kyrpides N."/>
            <person name="Klenk H."/>
            <person name="Cheng J."/>
        </authorList>
    </citation>
    <scope>NUCLEOTIDE SEQUENCE [LARGE SCALE GENOMIC DNA]</scope>
    <source>
        <strain evidence="5">ATCC BAA-798 / YNP1</strain>
    </source>
</reference>
<gene>
    <name evidence="4" type="ordered locus">Tter_2131</name>
</gene>
<evidence type="ECO:0000256" key="1">
    <source>
        <dbReference type="ARBA" id="ARBA00022801"/>
    </source>
</evidence>
<sequence length="240" mass="26668">MRLVITRDADEMHELAAELIASEIRSKPDAVVVPAMGNTPMGAYRRLAEMKQEGELDTSQIRVCQLDEYLGVSDDDPRSLYGWLRRSFLDPLGIPPSRVNRFHGDACDIERECQEYDRTVEAWGGYDLVILGLGPNGHLGFNEPPSDSAAPTRAVELTEASLESNATYWGDIERVPRRALTAGMTQLLAARKILLLASGRHKREILRKALQGQITPEVPASYLQGLTQVTVLADREAWGR</sequence>
<dbReference type="STRING" id="525904.Tter_2131"/>
<dbReference type="GO" id="GO:0006046">
    <property type="term" value="P:N-acetylglucosamine catabolic process"/>
    <property type="evidence" value="ECO:0007669"/>
    <property type="project" value="TreeGrafter"/>
</dbReference>
<dbReference type="KEGG" id="ttr:Tter_2131"/>
<keyword evidence="5" id="KW-1185">Reference proteome</keyword>
<dbReference type="PANTHER" id="PTHR11280:SF5">
    <property type="entry name" value="GLUCOSAMINE-6-PHOSPHATE ISOMERASE"/>
    <property type="match status" value="1"/>
</dbReference>
<dbReference type="GO" id="GO:0016853">
    <property type="term" value="F:isomerase activity"/>
    <property type="evidence" value="ECO:0007669"/>
    <property type="project" value="UniProtKB-KW"/>
</dbReference>
<dbReference type="CDD" id="cd01399">
    <property type="entry name" value="GlcN6P_deaminase"/>
    <property type="match status" value="1"/>
</dbReference>
<dbReference type="Pfam" id="PF01182">
    <property type="entry name" value="Glucosamine_iso"/>
    <property type="match status" value="1"/>
</dbReference>
<evidence type="ECO:0000313" key="5">
    <source>
        <dbReference type="Proteomes" id="UP000000323"/>
    </source>
</evidence>
<proteinExistence type="predicted"/>
<dbReference type="OrthoDB" id="9791139at2"/>
<organism evidence="4 5">
    <name type="scientific">Thermobaculum terrenum (strain ATCC BAA-798 / CCMEE 7001 / YNP1)</name>
    <dbReference type="NCBI Taxonomy" id="525904"/>
    <lineage>
        <taxon>Bacteria</taxon>
        <taxon>Bacillati</taxon>
        <taxon>Chloroflexota</taxon>
        <taxon>Chloroflexia</taxon>
        <taxon>Candidatus Thermobaculales</taxon>
        <taxon>Candidatus Thermobaculaceae</taxon>
        <taxon>Thermobaculum</taxon>
    </lineage>
</organism>
<dbReference type="GO" id="GO:0004342">
    <property type="term" value="F:glucosamine-6-phosphate deaminase activity"/>
    <property type="evidence" value="ECO:0007669"/>
    <property type="project" value="InterPro"/>
</dbReference>
<dbReference type="GO" id="GO:0042802">
    <property type="term" value="F:identical protein binding"/>
    <property type="evidence" value="ECO:0007669"/>
    <property type="project" value="TreeGrafter"/>
</dbReference>
<dbReference type="GO" id="GO:0019262">
    <property type="term" value="P:N-acetylneuraminate catabolic process"/>
    <property type="evidence" value="ECO:0007669"/>
    <property type="project" value="TreeGrafter"/>
</dbReference>
<dbReference type="PANTHER" id="PTHR11280">
    <property type="entry name" value="GLUCOSAMINE-6-PHOSPHATE ISOMERASE"/>
    <property type="match status" value="1"/>
</dbReference>
<dbReference type="RefSeq" id="WP_012876063.1">
    <property type="nucleotide sequence ID" value="NC_013526.1"/>
</dbReference>
<evidence type="ECO:0000259" key="3">
    <source>
        <dbReference type="Pfam" id="PF01182"/>
    </source>
</evidence>
<dbReference type="eggNOG" id="COG0363">
    <property type="taxonomic scope" value="Bacteria"/>
</dbReference>
<feature type="domain" description="Glucosamine/galactosamine-6-phosphate isomerase" evidence="3">
    <location>
        <begin position="9"/>
        <end position="224"/>
    </location>
</feature>
<dbReference type="InterPro" id="IPR004547">
    <property type="entry name" value="Glucosamine6P_isomerase"/>
</dbReference>
<dbReference type="InterPro" id="IPR037171">
    <property type="entry name" value="NagB/RpiA_transferase-like"/>
</dbReference>
<dbReference type="GO" id="GO:0006043">
    <property type="term" value="P:glucosamine catabolic process"/>
    <property type="evidence" value="ECO:0007669"/>
    <property type="project" value="TreeGrafter"/>
</dbReference>
<dbReference type="Gene3D" id="3.40.50.1360">
    <property type="match status" value="1"/>
</dbReference>
<name>D1CH11_THET1</name>
<dbReference type="InterPro" id="IPR006148">
    <property type="entry name" value="Glc/Gal-6P_isomerase"/>
</dbReference>
<dbReference type="GO" id="GO:0005737">
    <property type="term" value="C:cytoplasm"/>
    <property type="evidence" value="ECO:0007669"/>
    <property type="project" value="TreeGrafter"/>
</dbReference>
<dbReference type="HOGENOM" id="CLU_049611_1_1_0"/>